<dbReference type="GO" id="GO:0005829">
    <property type="term" value="C:cytosol"/>
    <property type="evidence" value="ECO:0007669"/>
    <property type="project" value="TreeGrafter"/>
</dbReference>
<evidence type="ECO:0000256" key="5">
    <source>
        <dbReference type="ARBA" id="ARBA00022801"/>
    </source>
</evidence>
<dbReference type="Pfam" id="PF19326">
    <property type="entry name" value="AMP_deaminase"/>
    <property type="match status" value="1"/>
</dbReference>
<comment type="cofactor">
    <cofactor evidence="1 9">
        <name>Zn(2+)</name>
        <dbReference type="ChEBI" id="CHEBI:29105"/>
    </cofactor>
</comment>
<comment type="function">
    <text evidence="8">AMP deaminase plays a critical role in energy metabolism. Catalyzes the deamination of AMP to IMP and plays an important role in the purine nucleotide cycle.</text>
</comment>
<dbReference type="NCBIfam" id="TIGR01429">
    <property type="entry name" value="AMP_deaminase"/>
    <property type="match status" value="1"/>
</dbReference>
<evidence type="ECO:0000256" key="4">
    <source>
        <dbReference type="ARBA" id="ARBA00022723"/>
    </source>
</evidence>
<dbReference type="GO" id="GO:0003876">
    <property type="term" value="F:AMP deaminase activity"/>
    <property type="evidence" value="ECO:0007669"/>
    <property type="project" value="UniProtKB-EC"/>
</dbReference>
<feature type="region of interest" description="Disordered" evidence="10">
    <location>
        <begin position="25"/>
        <end position="66"/>
    </location>
</feature>
<dbReference type="GO" id="GO:0032264">
    <property type="term" value="P:IMP salvage"/>
    <property type="evidence" value="ECO:0007669"/>
    <property type="project" value="UniProtKB-UniPathway"/>
</dbReference>
<dbReference type="PANTHER" id="PTHR11359">
    <property type="entry name" value="AMP DEAMINASE"/>
    <property type="match status" value="1"/>
</dbReference>
<dbReference type="EMBL" id="OB662634">
    <property type="protein sequence ID" value="CAD7230365.1"/>
    <property type="molecule type" value="Genomic_DNA"/>
</dbReference>
<dbReference type="InterPro" id="IPR006329">
    <property type="entry name" value="AMPD"/>
</dbReference>
<dbReference type="PANTHER" id="PTHR11359:SF0">
    <property type="entry name" value="AMP DEAMINASE"/>
    <property type="match status" value="1"/>
</dbReference>
<keyword evidence="6" id="KW-0862">Zinc</keyword>
<evidence type="ECO:0000256" key="9">
    <source>
        <dbReference type="PIRNR" id="PIRNR001251"/>
    </source>
</evidence>
<evidence type="ECO:0000256" key="1">
    <source>
        <dbReference type="ARBA" id="ARBA00001947"/>
    </source>
</evidence>
<feature type="compositionally biased region" description="Polar residues" evidence="10">
    <location>
        <begin position="33"/>
        <end position="65"/>
    </location>
</feature>
<dbReference type="OrthoDB" id="1723809at2759"/>
<dbReference type="EC" id="3.5.4.6" evidence="9"/>
<evidence type="ECO:0000256" key="8">
    <source>
        <dbReference type="ARBA" id="ARBA00054146"/>
    </source>
</evidence>
<gene>
    <name evidence="11" type="ORF">CTOB1V02_LOCUS8224</name>
</gene>
<evidence type="ECO:0000256" key="6">
    <source>
        <dbReference type="ARBA" id="ARBA00022833"/>
    </source>
</evidence>
<reference evidence="11" key="1">
    <citation type="submission" date="2020-11" db="EMBL/GenBank/DDBJ databases">
        <authorList>
            <person name="Tran Van P."/>
        </authorList>
    </citation>
    <scope>NUCLEOTIDE SEQUENCE</scope>
</reference>
<dbReference type="GO" id="GO:0046033">
    <property type="term" value="P:AMP metabolic process"/>
    <property type="evidence" value="ECO:0007669"/>
    <property type="project" value="TreeGrafter"/>
</dbReference>
<evidence type="ECO:0000256" key="10">
    <source>
        <dbReference type="SAM" id="MobiDB-lite"/>
    </source>
</evidence>
<dbReference type="GO" id="GO:0046872">
    <property type="term" value="F:metal ion binding"/>
    <property type="evidence" value="ECO:0007669"/>
    <property type="project" value="UniProtKB-KW"/>
</dbReference>
<evidence type="ECO:0000256" key="2">
    <source>
        <dbReference type="ARBA" id="ARBA00004955"/>
    </source>
</evidence>
<sequence>MFRRQQSPSTDVGLLTRSMILSQTGDMMRARSESPTPVTFNTRPNFRRSPSSAGSDDALSPSNEISAPYELPQFPIELQETKNMFYQRIRGKKGKELHPDLIETAMGLAPQFQRLMIEGDDTFEIPKQDHIRSSKLLVRALRKRQTYANYSLQSFHSTTQRFLVALQEGNSELIYLPPEAEAGSEQELKSIEEHPIHPPPSEGYDSVAFTGHPPIKCHLVPKDGVFQVLSAEPGKESTSLLKFSYPDWKEFCADFAIIYDLMADGALKSYCYRRLQSLSLGFQHHTLLNEMQEAAEQKSVPHRDFYNIRKVDTHVHAASCMNQKHLLRFMKKMIRKCGSEAVTEMNGQPITLNKLCELLGVTAYDLSVDMLDVHADRNTFHRFDKFNAKYNPIGESKLREMFLKTDNDMEGRFFAHILREVMSDMEDSKYQNAELRLSVYGKSRDEWDKLARWACNHNVYSDNVRWLVQIPRLYDIYRSKNLIENYQEILNCIFLPLFEATADPNSHPELHKFLHFVIGFDSVDDESKPEHNPTPSLDMPAPEAWNNSENPCYSYYAYYTYANLCVLNQFRRSRGMNTFVFRPHCGEAGAVHHLVAGFLVAENISHGLLLRKAPVLQYLWYLCQIGVAMSPLSNNSLFLGFQRNPLPEFLGRGLLVSISTDDPLMFHFTKEPLMEEYAIAAQLWKLSSPDMCELARNSVLMSGFSHEMKQFWLGPNYTQEGVWGNDIRRTNVPDIRVAYRHETLLKELREIFKYFEEASPQHQARAGKEKVPMTSK</sequence>
<organism evidence="11">
    <name type="scientific">Cyprideis torosa</name>
    <dbReference type="NCBI Taxonomy" id="163714"/>
    <lineage>
        <taxon>Eukaryota</taxon>
        <taxon>Metazoa</taxon>
        <taxon>Ecdysozoa</taxon>
        <taxon>Arthropoda</taxon>
        <taxon>Crustacea</taxon>
        <taxon>Oligostraca</taxon>
        <taxon>Ostracoda</taxon>
        <taxon>Podocopa</taxon>
        <taxon>Podocopida</taxon>
        <taxon>Cytherocopina</taxon>
        <taxon>Cytheroidea</taxon>
        <taxon>Cytherideidae</taxon>
        <taxon>Cyprideis</taxon>
    </lineage>
</organism>
<evidence type="ECO:0000313" key="11">
    <source>
        <dbReference type="EMBL" id="CAD7230365.1"/>
    </source>
</evidence>
<comment type="catalytic activity">
    <reaction evidence="9">
        <text>AMP + H2O + H(+) = IMP + NH4(+)</text>
        <dbReference type="Rhea" id="RHEA:14777"/>
        <dbReference type="ChEBI" id="CHEBI:15377"/>
        <dbReference type="ChEBI" id="CHEBI:15378"/>
        <dbReference type="ChEBI" id="CHEBI:28938"/>
        <dbReference type="ChEBI" id="CHEBI:58053"/>
        <dbReference type="ChEBI" id="CHEBI:456215"/>
        <dbReference type="EC" id="3.5.4.6"/>
    </reaction>
</comment>
<dbReference type="AlphaFoldDB" id="A0A7R8WH70"/>
<keyword evidence="7" id="KW-0546">Nucleotide metabolism</keyword>
<evidence type="ECO:0000256" key="3">
    <source>
        <dbReference type="ARBA" id="ARBA00006676"/>
    </source>
</evidence>
<dbReference type="SUPFAM" id="SSF51556">
    <property type="entry name" value="Metallo-dependent hydrolases"/>
    <property type="match status" value="1"/>
</dbReference>
<name>A0A7R8WH70_9CRUS</name>
<keyword evidence="5 9" id="KW-0378">Hydrolase</keyword>
<protein>
    <recommendedName>
        <fullName evidence="9">AMP deaminase</fullName>
        <ecNumber evidence="9">3.5.4.6</ecNumber>
    </recommendedName>
</protein>
<comment type="similarity">
    <text evidence="3 9">Belongs to the metallo-dependent hydrolases superfamily. Adenosine and AMP deaminases family.</text>
</comment>
<evidence type="ECO:0000256" key="7">
    <source>
        <dbReference type="ARBA" id="ARBA00023080"/>
    </source>
</evidence>
<dbReference type="Gene3D" id="4.10.800.20">
    <property type="match status" value="1"/>
</dbReference>
<dbReference type="InterPro" id="IPR006650">
    <property type="entry name" value="A/AMP_deam_AS"/>
</dbReference>
<proteinExistence type="inferred from homology"/>
<dbReference type="PIRSF" id="PIRSF001251">
    <property type="entry name" value="AMP_deaminase_met"/>
    <property type="match status" value="1"/>
</dbReference>
<dbReference type="InterPro" id="IPR032466">
    <property type="entry name" value="Metal_Hydrolase"/>
</dbReference>
<dbReference type="PROSITE" id="PS00485">
    <property type="entry name" value="A_DEAMINASE"/>
    <property type="match status" value="1"/>
</dbReference>
<comment type="pathway">
    <text evidence="2">Purine metabolism; IMP biosynthesis via salvage pathway; IMP from AMP: step 1/1.</text>
</comment>
<dbReference type="FunFam" id="3.20.20.140:FF:000035">
    <property type="entry name" value="Probable amp deaminase"/>
    <property type="match status" value="1"/>
</dbReference>
<dbReference type="Gene3D" id="3.20.20.140">
    <property type="entry name" value="Metal-dependent hydrolases"/>
    <property type="match status" value="1"/>
</dbReference>
<keyword evidence="4 9" id="KW-0479">Metal-binding</keyword>
<accession>A0A7R8WH70</accession>
<dbReference type="FunFam" id="4.10.800.20:FF:000001">
    <property type="entry name" value="AMP deaminase"/>
    <property type="match status" value="1"/>
</dbReference>
<dbReference type="UniPathway" id="UPA00591">
    <property type="reaction ID" value="UER00663"/>
</dbReference>